<dbReference type="STRING" id="1686286.GCA_900092335_01028"/>
<dbReference type="AlphaFoldDB" id="A0A540R6U4"/>
<reference evidence="1 2" key="1">
    <citation type="submission" date="2019-06" db="EMBL/GenBank/DDBJ databases">
        <title>Draft genome of C. phoceense Strain 272.</title>
        <authorList>
            <person name="Pacheco L.G.C."/>
            <person name="Barberis C.M."/>
            <person name="Almuzara M.N."/>
            <person name="Traglia G.M."/>
            <person name="Santos C.S."/>
            <person name="Rocha D.J.P.G."/>
            <person name="Aguiar E.R.G.R."/>
            <person name="Vay C.A."/>
        </authorList>
    </citation>
    <scope>NUCLEOTIDE SEQUENCE [LARGE SCALE GENOMIC DNA]</scope>
    <source>
        <strain evidence="1 2">272</strain>
    </source>
</reference>
<dbReference type="NCBIfam" id="NF046040">
    <property type="entry name" value="RelB_antitoxin"/>
    <property type="match status" value="1"/>
</dbReference>
<gene>
    <name evidence="1" type="ORF">EJK80_08230</name>
</gene>
<dbReference type="Proteomes" id="UP000318080">
    <property type="component" value="Unassembled WGS sequence"/>
</dbReference>
<keyword evidence="2" id="KW-1185">Reference proteome</keyword>
<accession>A0A540R6U4</accession>
<evidence type="ECO:0000313" key="2">
    <source>
        <dbReference type="Proteomes" id="UP000318080"/>
    </source>
</evidence>
<dbReference type="Pfam" id="PF19807">
    <property type="entry name" value="DUF6290"/>
    <property type="match status" value="1"/>
</dbReference>
<protein>
    <submittedName>
        <fullName evidence="1">CopG family transcriptional regulator</fullName>
    </submittedName>
</protein>
<evidence type="ECO:0000313" key="1">
    <source>
        <dbReference type="EMBL" id="TQE43337.1"/>
    </source>
</evidence>
<comment type="caution">
    <text evidence="1">The sequence shown here is derived from an EMBL/GenBank/DDBJ whole genome shotgun (WGS) entry which is preliminary data.</text>
</comment>
<sequence length="97" mass="11246">MEAESPLAAFPRGEYDVFRALKRRENRMTTMTVRMSDEDAELVRKYVRFEGTTISEFARSAMLEKIEDHADLQELRAAIEADDGQRFSINDVLEELD</sequence>
<proteinExistence type="predicted"/>
<organism evidence="1 2">
    <name type="scientific">Corynebacterium phoceense</name>
    <dbReference type="NCBI Taxonomy" id="1686286"/>
    <lineage>
        <taxon>Bacteria</taxon>
        <taxon>Bacillati</taxon>
        <taxon>Actinomycetota</taxon>
        <taxon>Actinomycetes</taxon>
        <taxon>Mycobacteriales</taxon>
        <taxon>Corynebacteriaceae</taxon>
        <taxon>Corynebacterium</taxon>
    </lineage>
</organism>
<dbReference type="InterPro" id="IPR046257">
    <property type="entry name" value="DUF6290"/>
</dbReference>
<dbReference type="EMBL" id="VHIR01000010">
    <property type="protein sequence ID" value="TQE43337.1"/>
    <property type="molecule type" value="Genomic_DNA"/>
</dbReference>
<name>A0A540R6U4_9CORY</name>